<comment type="similarity">
    <text evidence="2">Belongs to the glycosyl hydrolase 43 family.</text>
</comment>
<evidence type="ECO:0000313" key="9">
    <source>
        <dbReference type="EMBL" id="EGN55795.1"/>
    </source>
</evidence>
<feature type="signal peptide" evidence="6">
    <location>
        <begin position="1"/>
        <end position="20"/>
    </location>
</feature>
<proteinExistence type="inferred from homology"/>
<name>F8NA65_9BACT</name>
<sequence length="736" mass="81080">MNQFKLFFPLALALPVTVGAQTTVGDADLEGVYRLETYSHRLSCHDPSIVVDNVTHPDSWTYYVYGSHLGHGRTDAASNYKAWDDSWAAYETGGSANSLFANAQGVRINYTDAYSTNATTSVKDYQGNTVTFGNFNAHEWQASGNKVCGMQWAPDVIYNKTMKKWCMYMSLNGDHWCSSIVLFTSDNVQGPWVYQGPVVFSGFQGTYTHNGYGAADDWKHTDLAIATGATSLPERYKVGSKWGTYWPNCIDPCVFYDDDDNLWMSYGSWSGGIFMLRLNRENGLRDYQYTYDYEVNGNKTTITTAHANCTSDPYFGKKIAGGYYVSGEGSYIQKIGKHWFLFLSYGGLNPGAGYQMRIFRADKPDGPYKDAYGTPALYDKYRMNYGSAATDNRGVLLMDGYKWDTMLTGETAQGHNSAFIDEKGRAFVVYHTKFTNNSYGHEVRVHQLFLNEDGWLVAAPYEFNGEPVTNEAIASSASVSDAEVPGNYQFIRHQYNQPVNDGATTTVNAKPINIELHADGSVSGASTGGSDKWTRKAGTDFITLSIDGVDYKGVLVKQRLDYTSIPAVCIAAVADDNGSTEIGKDSFTYQQEVWASKADAKAAVKYTLDKISIPFTDGATINSNVSLPEQGLLGTTIAWTSSDNNILREDGTVLGNGPVTLTLKITKDDLVYTREYSLHVDKGGEGSYIDGTTSGIKGIKTGRTMTDGRTFNLSGQRVSNNYKGIVVVNGKKIVRR</sequence>
<evidence type="ECO:0000256" key="6">
    <source>
        <dbReference type="SAM" id="SignalP"/>
    </source>
</evidence>
<keyword evidence="10" id="KW-1185">Reference proteome</keyword>
<dbReference type="InterPro" id="IPR032291">
    <property type="entry name" value="Abn2_C"/>
</dbReference>
<dbReference type="GO" id="GO:0005975">
    <property type="term" value="P:carbohydrate metabolic process"/>
    <property type="evidence" value="ECO:0007669"/>
    <property type="project" value="InterPro"/>
</dbReference>
<evidence type="ECO:0000256" key="2">
    <source>
        <dbReference type="ARBA" id="ARBA00009865"/>
    </source>
</evidence>
<organism evidence="9 10">
    <name type="scientific">Hallella multisaccharivorax DSM 17128</name>
    <dbReference type="NCBI Taxonomy" id="688246"/>
    <lineage>
        <taxon>Bacteria</taxon>
        <taxon>Pseudomonadati</taxon>
        <taxon>Bacteroidota</taxon>
        <taxon>Bacteroidia</taxon>
        <taxon>Bacteroidales</taxon>
        <taxon>Prevotellaceae</taxon>
        <taxon>Hallella</taxon>
    </lineage>
</organism>
<dbReference type="Pfam" id="PF04616">
    <property type="entry name" value="Glyco_hydro_43"/>
    <property type="match status" value="1"/>
</dbReference>
<dbReference type="InterPro" id="IPR050727">
    <property type="entry name" value="GH43_arabinanases"/>
</dbReference>
<dbReference type="SUPFAM" id="SSF75005">
    <property type="entry name" value="Arabinanase/levansucrase/invertase"/>
    <property type="match status" value="1"/>
</dbReference>
<dbReference type="PANTHER" id="PTHR43301">
    <property type="entry name" value="ARABINAN ENDO-1,5-ALPHA-L-ARABINOSIDASE"/>
    <property type="match status" value="1"/>
</dbReference>
<evidence type="ECO:0000256" key="3">
    <source>
        <dbReference type="ARBA" id="ARBA00022801"/>
    </source>
</evidence>
<protein>
    <submittedName>
        <fullName evidence="9">Glycoside hydrolase family 43</fullName>
    </submittedName>
</protein>
<dbReference type="HOGENOM" id="CLU_009397_1_2_10"/>
<dbReference type="InterPro" id="IPR046780">
    <property type="entry name" value="aBig_2"/>
</dbReference>
<dbReference type="RefSeq" id="WP_007572554.1">
    <property type="nucleotide sequence ID" value="NZ_BPTS01000001.1"/>
</dbReference>
<feature type="site" description="Important for catalytic activity, responsible for pKa modulation of the active site Glu and correct orientation of both the proton donor and substrate" evidence="5">
    <location>
        <position position="251"/>
    </location>
</feature>
<feature type="domain" description="Atrophied bacterial Ig" evidence="8">
    <location>
        <begin position="618"/>
        <end position="681"/>
    </location>
</feature>
<accession>F8NA65</accession>
<dbReference type="EMBL" id="GL945017">
    <property type="protein sequence ID" value="EGN55795.1"/>
    <property type="molecule type" value="Genomic_DNA"/>
</dbReference>
<dbReference type="Pfam" id="PF20578">
    <property type="entry name" value="aBig_2"/>
    <property type="match status" value="1"/>
</dbReference>
<reference evidence="10" key="1">
    <citation type="journal article" date="2011" name="Stand. Genomic Sci.">
        <title>Non-contiguous finished genome sequence of the opportunistic oral pathogen Prevotella multisaccharivorax type strain (PPPA20).</title>
        <authorList>
            <person name="Pati A."/>
            <person name="Gronow S."/>
            <person name="Lu M."/>
            <person name="Lapidus A."/>
            <person name="Nolan M."/>
            <person name="Lucas S."/>
            <person name="Hammon N."/>
            <person name="Deshpande S."/>
            <person name="Cheng J.F."/>
            <person name="Tapia R."/>
            <person name="Han C."/>
            <person name="Goodwin L."/>
            <person name="Pitluck S."/>
            <person name="Liolios K."/>
            <person name="Pagani I."/>
            <person name="Mavromatis K."/>
            <person name="Mikhailova N."/>
            <person name="Huntemann M."/>
            <person name="Chen A."/>
            <person name="Palaniappan K."/>
            <person name="Land M."/>
            <person name="Hauser L."/>
            <person name="Detter J.C."/>
            <person name="Brambilla E.M."/>
            <person name="Rohde M."/>
            <person name="Goker M."/>
            <person name="Woyke T."/>
            <person name="Bristow J."/>
            <person name="Eisen J.A."/>
            <person name="Markowitz V."/>
            <person name="Hugenholtz P."/>
            <person name="Kyrpides N.C."/>
            <person name="Klenk H.P."/>
            <person name="Ivanova N."/>
        </authorList>
    </citation>
    <scope>NUCLEOTIDE SEQUENCE [LARGE SCALE GENOMIC DNA]</scope>
    <source>
        <strain evidence="10">DSM 17128</strain>
    </source>
</reference>
<dbReference type="STRING" id="688246.Premu_0311"/>
<evidence type="ECO:0000259" key="7">
    <source>
        <dbReference type="Pfam" id="PF16369"/>
    </source>
</evidence>
<evidence type="ECO:0000256" key="4">
    <source>
        <dbReference type="ARBA" id="ARBA00023295"/>
    </source>
</evidence>
<evidence type="ECO:0000256" key="5">
    <source>
        <dbReference type="PIRSR" id="PIRSR606710-2"/>
    </source>
</evidence>
<dbReference type="GO" id="GO:0004553">
    <property type="term" value="F:hydrolase activity, hydrolyzing O-glycosyl compounds"/>
    <property type="evidence" value="ECO:0007669"/>
    <property type="project" value="InterPro"/>
</dbReference>
<dbReference type="eggNOG" id="COG3507">
    <property type="taxonomic scope" value="Bacteria"/>
</dbReference>
<evidence type="ECO:0000256" key="1">
    <source>
        <dbReference type="ARBA" id="ARBA00004834"/>
    </source>
</evidence>
<feature type="chain" id="PRO_5003375894" evidence="6">
    <location>
        <begin position="21"/>
        <end position="736"/>
    </location>
</feature>
<keyword evidence="4" id="KW-0326">Glycosidase</keyword>
<feature type="domain" description="Extracellular endo-alpha-(1-&gt;5)-L-arabinanase C-terminal" evidence="7">
    <location>
        <begin position="474"/>
        <end position="578"/>
    </location>
</feature>
<dbReference type="Gene3D" id="2.40.128.10">
    <property type="match status" value="1"/>
</dbReference>
<dbReference type="InterPro" id="IPR023296">
    <property type="entry name" value="Glyco_hydro_beta-prop_sf"/>
</dbReference>
<dbReference type="AlphaFoldDB" id="F8NA65"/>
<dbReference type="OrthoDB" id="9801455at2"/>
<keyword evidence="3 9" id="KW-0378">Hydrolase</keyword>
<dbReference type="Proteomes" id="UP000002772">
    <property type="component" value="Unassembled WGS sequence"/>
</dbReference>
<dbReference type="Gene3D" id="2.115.10.20">
    <property type="entry name" value="Glycosyl hydrolase domain, family 43"/>
    <property type="match status" value="1"/>
</dbReference>
<dbReference type="Pfam" id="PF16369">
    <property type="entry name" value="GH43_C"/>
    <property type="match status" value="1"/>
</dbReference>
<gene>
    <name evidence="9" type="ORF">Premu_0311</name>
</gene>
<evidence type="ECO:0000313" key="10">
    <source>
        <dbReference type="Proteomes" id="UP000002772"/>
    </source>
</evidence>
<keyword evidence="6" id="KW-0732">Signal</keyword>
<comment type="pathway">
    <text evidence="1">Glycan metabolism; L-arabinan degradation.</text>
</comment>
<evidence type="ECO:0000259" key="8">
    <source>
        <dbReference type="Pfam" id="PF20578"/>
    </source>
</evidence>
<dbReference type="InterPro" id="IPR006710">
    <property type="entry name" value="Glyco_hydro_43"/>
</dbReference>
<dbReference type="PANTHER" id="PTHR43301:SF3">
    <property type="entry name" value="ARABINAN ENDO-1,5-ALPHA-L-ARABINOSIDASE A-RELATED"/>
    <property type="match status" value="1"/>
</dbReference>